<organism evidence="1 2">
    <name type="scientific">Zootermopsis nevadensis</name>
    <name type="common">Dampwood termite</name>
    <dbReference type="NCBI Taxonomy" id="136037"/>
    <lineage>
        <taxon>Eukaryota</taxon>
        <taxon>Metazoa</taxon>
        <taxon>Ecdysozoa</taxon>
        <taxon>Arthropoda</taxon>
        <taxon>Hexapoda</taxon>
        <taxon>Insecta</taxon>
        <taxon>Pterygota</taxon>
        <taxon>Neoptera</taxon>
        <taxon>Polyneoptera</taxon>
        <taxon>Dictyoptera</taxon>
        <taxon>Blattodea</taxon>
        <taxon>Blattoidea</taxon>
        <taxon>Termitoidae</taxon>
        <taxon>Termopsidae</taxon>
        <taxon>Zootermopsis</taxon>
    </lineage>
</organism>
<dbReference type="EMBL" id="KK852571">
    <property type="protein sequence ID" value="KDR21114.1"/>
    <property type="molecule type" value="Genomic_DNA"/>
</dbReference>
<sequence>MEQILNVKLNLSHSSASSPSRPFFSNLRKTPLPPPTIYPNVRSFFFVLFSPTGQNHSFSSLIPLLHSPITLFLYGKSVYFNPFPPLHRSSHPRFIPSAAAAASP</sequence>
<dbReference type="InParanoid" id="A0A067RN42"/>
<keyword evidence="2" id="KW-1185">Reference proteome</keyword>
<accession>A0A067RN42</accession>
<gene>
    <name evidence="1" type="ORF">L798_01120</name>
</gene>
<proteinExistence type="predicted"/>
<evidence type="ECO:0000313" key="1">
    <source>
        <dbReference type="EMBL" id="KDR21114.1"/>
    </source>
</evidence>
<name>A0A067RN42_ZOONE</name>
<evidence type="ECO:0000313" key="2">
    <source>
        <dbReference type="Proteomes" id="UP000027135"/>
    </source>
</evidence>
<reference evidence="1 2" key="1">
    <citation type="journal article" date="2014" name="Nat. Commun.">
        <title>Molecular traces of alternative social organization in a termite genome.</title>
        <authorList>
            <person name="Terrapon N."/>
            <person name="Li C."/>
            <person name="Robertson H.M."/>
            <person name="Ji L."/>
            <person name="Meng X."/>
            <person name="Booth W."/>
            <person name="Chen Z."/>
            <person name="Childers C.P."/>
            <person name="Glastad K.M."/>
            <person name="Gokhale K."/>
            <person name="Gowin J."/>
            <person name="Gronenberg W."/>
            <person name="Hermansen R.A."/>
            <person name="Hu H."/>
            <person name="Hunt B.G."/>
            <person name="Huylmans A.K."/>
            <person name="Khalil S.M."/>
            <person name="Mitchell R.D."/>
            <person name="Munoz-Torres M.C."/>
            <person name="Mustard J.A."/>
            <person name="Pan H."/>
            <person name="Reese J.T."/>
            <person name="Scharf M.E."/>
            <person name="Sun F."/>
            <person name="Vogel H."/>
            <person name="Xiao J."/>
            <person name="Yang W."/>
            <person name="Yang Z."/>
            <person name="Yang Z."/>
            <person name="Zhou J."/>
            <person name="Zhu J."/>
            <person name="Brent C.S."/>
            <person name="Elsik C.G."/>
            <person name="Goodisman M.A."/>
            <person name="Liberles D.A."/>
            <person name="Roe R.M."/>
            <person name="Vargo E.L."/>
            <person name="Vilcinskas A."/>
            <person name="Wang J."/>
            <person name="Bornberg-Bauer E."/>
            <person name="Korb J."/>
            <person name="Zhang G."/>
            <person name="Liebig J."/>
        </authorList>
    </citation>
    <scope>NUCLEOTIDE SEQUENCE [LARGE SCALE GENOMIC DNA]</scope>
    <source>
        <tissue evidence="1">Whole organism</tissue>
    </source>
</reference>
<dbReference type="Proteomes" id="UP000027135">
    <property type="component" value="Unassembled WGS sequence"/>
</dbReference>
<protein>
    <submittedName>
        <fullName evidence="1">Uncharacterized protein</fullName>
    </submittedName>
</protein>
<dbReference type="AlphaFoldDB" id="A0A067RN42"/>